<keyword evidence="3" id="KW-1185">Reference proteome</keyword>
<dbReference type="EMBL" id="JALJOT010000001">
    <property type="protein sequence ID" value="KAK9918196.1"/>
    <property type="molecule type" value="Genomic_DNA"/>
</dbReference>
<evidence type="ECO:0000256" key="1">
    <source>
        <dbReference type="SAM" id="Phobius"/>
    </source>
</evidence>
<organism evidence="2 3">
    <name type="scientific">Coccomyxa subellipsoidea</name>
    <dbReference type="NCBI Taxonomy" id="248742"/>
    <lineage>
        <taxon>Eukaryota</taxon>
        <taxon>Viridiplantae</taxon>
        <taxon>Chlorophyta</taxon>
        <taxon>core chlorophytes</taxon>
        <taxon>Trebouxiophyceae</taxon>
        <taxon>Trebouxiophyceae incertae sedis</taxon>
        <taxon>Coccomyxaceae</taxon>
        <taxon>Coccomyxa</taxon>
    </lineage>
</organism>
<proteinExistence type="predicted"/>
<keyword evidence="1" id="KW-0812">Transmembrane</keyword>
<dbReference type="Proteomes" id="UP001491310">
    <property type="component" value="Unassembled WGS sequence"/>
</dbReference>
<keyword evidence="1" id="KW-0472">Membrane</keyword>
<comment type="caution">
    <text evidence="2">The sequence shown here is derived from an EMBL/GenBank/DDBJ whole genome shotgun (WGS) entry which is preliminary data.</text>
</comment>
<gene>
    <name evidence="2" type="ORF">WJX75_002200</name>
</gene>
<sequence>MLRSDQPSSITHVSSINNLAGFCSCNLASIEAAQLAVEKERHFFNIPSYLQSAIIQLDGVKEYLCRHTDGHRATKIRITSARSRNLAGKLSWPLTGGVCADLKQASRGMCIVLSLPYLFGAPSKELYTENRERVVDARRRDKICSWLKLYIIVSGLLTASTYLALLSPYVDEKLTIARG</sequence>
<feature type="transmembrane region" description="Helical" evidence="1">
    <location>
        <begin position="149"/>
        <end position="170"/>
    </location>
</feature>
<name>A0ABR2Z301_9CHLO</name>
<reference evidence="2 3" key="1">
    <citation type="journal article" date="2024" name="Nat. Commun.">
        <title>Phylogenomics reveals the evolutionary origins of lichenization in chlorophyte algae.</title>
        <authorList>
            <person name="Puginier C."/>
            <person name="Libourel C."/>
            <person name="Otte J."/>
            <person name="Skaloud P."/>
            <person name="Haon M."/>
            <person name="Grisel S."/>
            <person name="Petersen M."/>
            <person name="Berrin J.G."/>
            <person name="Delaux P.M."/>
            <person name="Dal Grande F."/>
            <person name="Keller J."/>
        </authorList>
    </citation>
    <scope>NUCLEOTIDE SEQUENCE [LARGE SCALE GENOMIC DNA]</scope>
    <source>
        <strain evidence="2 3">SAG 216-7</strain>
    </source>
</reference>
<dbReference type="PROSITE" id="PS51257">
    <property type="entry name" value="PROKAR_LIPOPROTEIN"/>
    <property type="match status" value="1"/>
</dbReference>
<evidence type="ECO:0000313" key="3">
    <source>
        <dbReference type="Proteomes" id="UP001491310"/>
    </source>
</evidence>
<keyword evidence="1" id="KW-1133">Transmembrane helix</keyword>
<accession>A0ABR2Z301</accession>
<evidence type="ECO:0000313" key="2">
    <source>
        <dbReference type="EMBL" id="KAK9918196.1"/>
    </source>
</evidence>
<protein>
    <submittedName>
        <fullName evidence="2">Uncharacterized protein</fullName>
    </submittedName>
</protein>